<dbReference type="EMBL" id="PVTO01000013">
    <property type="protein sequence ID" value="PRY82322.1"/>
    <property type="molecule type" value="Genomic_DNA"/>
</dbReference>
<sequence length="405" mass="46285">MTKYSKLISIVALCLIILFGFSIYQAQAQSGAPEIELVTEEGDSAELDLLHTVANIYDYASYNRSTSYEFKNGEFENIDNQSVIQRMDYTFSSAINRYIEDYRSFMRGKTRVTDHFTETDDYLLYTAMQSDVNWRQYEDNTLSISVLDKETGEEQAHETLLTGGSYHTVIAAYVDYPSITIVTQAADENLDTDWLIYSVDLTDPEEELTPVINLGLSVESDNIQFSSSQTKTERFIPFRSLLAGKTDEYGQVMDHTASAYYVYDTQTQAVKEIPSFEEGQTVVLSEAETILVGNDLGEEIQWNEWTFDDESLTELGTTEMATPTIGRIQVDYYNRTFNQGLHLVDHHIYAYEDDYSEDRSRPLFQVIDIDSMSTTFSGYFALKETPEGSQVELSIYEYSLDHLQQ</sequence>
<dbReference type="AlphaFoldDB" id="A0A2T0W6K7"/>
<name>A0A2T0W6K7_9LACT</name>
<reference evidence="2 3" key="1">
    <citation type="submission" date="2018-03" db="EMBL/GenBank/DDBJ databases">
        <title>Genomic Encyclopedia of Archaeal and Bacterial Type Strains, Phase II (KMG-II): from individual species to whole genera.</title>
        <authorList>
            <person name="Goeker M."/>
        </authorList>
    </citation>
    <scope>NUCLEOTIDE SEQUENCE [LARGE SCALE GENOMIC DNA]</scope>
    <source>
        <strain evidence="2 3">DSM 13175</strain>
    </source>
</reference>
<keyword evidence="1" id="KW-0732">Signal</keyword>
<feature type="chain" id="PRO_5015494490" description="MucBP-like protein" evidence="1">
    <location>
        <begin position="29"/>
        <end position="405"/>
    </location>
</feature>
<dbReference type="Proteomes" id="UP000238205">
    <property type="component" value="Unassembled WGS sequence"/>
</dbReference>
<evidence type="ECO:0008006" key="4">
    <source>
        <dbReference type="Google" id="ProtNLM"/>
    </source>
</evidence>
<evidence type="ECO:0000313" key="2">
    <source>
        <dbReference type="EMBL" id="PRY82322.1"/>
    </source>
</evidence>
<feature type="signal peptide" evidence="1">
    <location>
        <begin position="1"/>
        <end position="28"/>
    </location>
</feature>
<evidence type="ECO:0000256" key="1">
    <source>
        <dbReference type="SAM" id="SignalP"/>
    </source>
</evidence>
<evidence type="ECO:0000313" key="3">
    <source>
        <dbReference type="Proteomes" id="UP000238205"/>
    </source>
</evidence>
<comment type="caution">
    <text evidence="2">The sequence shown here is derived from an EMBL/GenBank/DDBJ whole genome shotgun (WGS) entry which is preliminary data.</text>
</comment>
<gene>
    <name evidence="2" type="ORF">CLV38_11359</name>
</gene>
<organism evidence="2 3">
    <name type="scientific">Alkalibacterium olivapovliticus</name>
    <dbReference type="NCBI Taxonomy" id="99907"/>
    <lineage>
        <taxon>Bacteria</taxon>
        <taxon>Bacillati</taxon>
        <taxon>Bacillota</taxon>
        <taxon>Bacilli</taxon>
        <taxon>Lactobacillales</taxon>
        <taxon>Carnobacteriaceae</taxon>
        <taxon>Alkalibacterium</taxon>
    </lineage>
</organism>
<protein>
    <recommendedName>
        <fullName evidence="4">MucBP-like protein</fullName>
    </recommendedName>
</protein>
<dbReference type="RefSeq" id="WP_106193758.1">
    <property type="nucleotide sequence ID" value="NZ_PVTO01000013.1"/>
</dbReference>
<keyword evidence="3" id="KW-1185">Reference proteome</keyword>
<dbReference type="OrthoDB" id="2433869at2"/>
<accession>A0A2T0W6K7</accession>
<proteinExistence type="predicted"/>